<gene>
    <name evidence="1" type="ORF">CYLTODRAFT_459421</name>
</gene>
<dbReference type="Gene3D" id="2.130.10.10">
    <property type="entry name" value="YVTN repeat-like/Quinoprotein amine dehydrogenase"/>
    <property type="match status" value="1"/>
</dbReference>
<reference evidence="1 2" key="1">
    <citation type="journal article" date="2015" name="Fungal Genet. Biol.">
        <title>Evolution of novel wood decay mechanisms in Agaricales revealed by the genome sequences of Fistulina hepatica and Cylindrobasidium torrendii.</title>
        <authorList>
            <person name="Floudas D."/>
            <person name="Held B.W."/>
            <person name="Riley R."/>
            <person name="Nagy L.G."/>
            <person name="Koehler G."/>
            <person name="Ransdell A.S."/>
            <person name="Younus H."/>
            <person name="Chow J."/>
            <person name="Chiniquy J."/>
            <person name="Lipzen A."/>
            <person name="Tritt A."/>
            <person name="Sun H."/>
            <person name="Haridas S."/>
            <person name="LaButti K."/>
            <person name="Ohm R.A."/>
            <person name="Kues U."/>
            <person name="Blanchette R.A."/>
            <person name="Grigoriev I.V."/>
            <person name="Minto R.E."/>
            <person name="Hibbett D.S."/>
        </authorList>
    </citation>
    <scope>NUCLEOTIDE SEQUENCE [LARGE SCALE GENOMIC DNA]</scope>
    <source>
        <strain evidence="1 2">FP15055 ss-10</strain>
    </source>
</reference>
<evidence type="ECO:0008006" key="3">
    <source>
        <dbReference type="Google" id="ProtNLM"/>
    </source>
</evidence>
<dbReference type="OrthoDB" id="2654453at2759"/>
<proteinExistence type="predicted"/>
<dbReference type="InterPro" id="IPR015943">
    <property type="entry name" value="WD40/YVTN_repeat-like_dom_sf"/>
</dbReference>
<keyword evidence="2" id="KW-1185">Reference proteome</keyword>
<name>A0A0D7AU97_9AGAR</name>
<sequence length="338" mass="36704">MSYRGPTQALAWLYHPDSLTKGLVFGTGFGWLCVWTLDETETERKFQEVYCVRLQGGPGSSGREIVSLAYDALKSQLAVAHGSVVIHVFNLNRQFIPESRPDPAFTSISIPDHHPVGIFFGREQAEGRLVWSVGRDDGRIIMMSNNRLLIEQDEATGLAIGAACISPEQDTLVVDDVAQGPSLFRLSDDGIAFLKNLPIPSNGEIPRSVQFHLESSTAVVTGSSHGRVYILDRPTAAEIDILETGKASPVQVVDAGRDDGGAAIIVCSHSDEHARENELQLWKRRGAETFIGQAPVRIASTTASSRSGTTFNVLLGAFVFLLALHVKDQIVGWSQPSV</sequence>
<dbReference type="Proteomes" id="UP000054007">
    <property type="component" value="Unassembled WGS sequence"/>
</dbReference>
<dbReference type="SUPFAM" id="SSF63829">
    <property type="entry name" value="Calcium-dependent phosphotriesterase"/>
    <property type="match status" value="1"/>
</dbReference>
<dbReference type="EMBL" id="KN880846">
    <property type="protein sequence ID" value="KIY61948.1"/>
    <property type="molecule type" value="Genomic_DNA"/>
</dbReference>
<evidence type="ECO:0000313" key="1">
    <source>
        <dbReference type="EMBL" id="KIY61948.1"/>
    </source>
</evidence>
<evidence type="ECO:0000313" key="2">
    <source>
        <dbReference type="Proteomes" id="UP000054007"/>
    </source>
</evidence>
<dbReference type="AlphaFoldDB" id="A0A0D7AU97"/>
<dbReference type="STRING" id="1314674.A0A0D7AU97"/>
<accession>A0A0D7AU97</accession>
<organism evidence="1 2">
    <name type="scientific">Cylindrobasidium torrendii FP15055 ss-10</name>
    <dbReference type="NCBI Taxonomy" id="1314674"/>
    <lineage>
        <taxon>Eukaryota</taxon>
        <taxon>Fungi</taxon>
        <taxon>Dikarya</taxon>
        <taxon>Basidiomycota</taxon>
        <taxon>Agaricomycotina</taxon>
        <taxon>Agaricomycetes</taxon>
        <taxon>Agaricomycetidae</taxon>
        <taxon>Agaricales</taxon>
        <taxon>Marasmiineae</taxon>
        <taxon>Physalacriaceae</taxon>
        <taxon>Cylindrobasidium</taxon>
    </lineage>
</organism>
<protein>
    <recommendedName>
        <fullName evidence="3">WD40 repeat-like protein</fullName>
    </recommendedName>
</protein>